<gene>
    <name evidence="2" type="ORF">A2431_04070</name>
</gene>
<accession>A0A1G2V1B6</accession>
<dbReference type="AlphaFoldDB" id="A0A1G2V1B6"/>
<evidence type="ECO:0000256" key="1">
    <source>
        <dbReference type="SAM" id="Phobius"/>
    </source>
</evidence>
<keyword evidence="1" id="KW-1133">Transmembrane helix</keyword>
<keyword evidence="1" id="KW-0812">Transmembrane</keyword>
<proteinExistence type="predicted"/>
<keyword evidence="1" id="KW-0472">Membrane</keyword>
<dbReference type="EMBL" id="MHWW01000009">
    <property type="protein sequence ID" value="OHB15424.1"/>
    <property type="molecule type" value="Genomic_DNA"/>
</dbReference>
<evidence type="ECO:0000313" key="2">
    <source>
        <dbReference type="EMBL" id="OHB15424.1"/>
    </source>
</evidence>
<dbReference type="Proteomes" id="UP000177697">
    <property type="component" value="Unassembled WGS sequence"/>
</dbReference>
<comment type="caution">
    <text evidence="2">The sequence shown here is derived from an EMBL/GenBank/DDBJ whole genome shotgun (WGS) entry which is preliminary data.</text>
</comment>
<sequence>MNYSEIYFAIASVSTIVVAGLLLLALMYVLAILRDIKKLSKLARKESEFIARSFAKGASILGNELSSEAAGFVRTLFTLLISQFVKPKNTRAKKEKIPNL</sequence>
<protein>
    <submittedName>
        <fullName evidence="2">Uncharacterized protein</fullName>
    </submittedName>
</protein>
<name>A0A1G2V1B6_9BACT</name>
<organism evidence="2 3">
    <name type="scientific">Candidatus Zambryskibacteria bacterium RIFOXYC1_FULL_39_10</name>
    <dbReference type="NCBI Taxonomy" id="1802779"/>
    <lineage>
        <taxon>Bacteria</taxon>
        <taxon>Candidatus Zambryskiibacteriota</taxon>
    </lineage>
</organism>
<reference evidence="2 3" key="1">
    <citation type="journal article" date="2016" name="Nat. Commun.">
        <title>Thousands of microbial genomes shed light on interconnected biogeochemical processes in an aquifer system.</title>
        <authorList>
            <person name="Anantharaman K."/>
            <person name="Brown C.T."/>
            <person name="Hug L.A."/>
            <person name="Sharon I."/>
            <person name="Castelle C.J."/>
            <person name="Probst A.J."/>
            <person name="Thomas B.C."/>
            <person name="Singh A."/>
            <person name="Wilkins M.J."/>
            <person name="Karaoz U."/>
            <person name="Brodie E.L."/>
            <person name="Williams K.H."/>
            <person name="Hubbard S.S."/>
            <person name="Banfield J.F."/>
        </authorList>
    </citation>
    <scope>NUCLEOTIDE SEQUENCE [LARGE SCALE GENOMIC DNA]</scope>
</reference>
<feature type="transmembrane region" description="Helical" evidence="1">
    <location>
        <begin position="6"/>
        <end position="33"/>
    </location>
</feature>
<evidence type="ECO:0000313" key="3">
    <source>
        <dbReference type="Proteomes" id="UP000177697"/>
    </source>
</evidence>